<evidence type="ECO:0000256" key="3">
    <source>
        <dbReference type="ARBA" id="ARBA00011276"/>
    </source>
</evidence>
<evidence type="ECO:0000256" key="5">
    <source>
        <dbReference type="ARBA" id="ARBA00022692"/>
    </source>
</evidence>
<comment type="caution">
    <text evidence="11">The sequence shown here is derived from an EMBL/GenBank/DDBJ whole genome shotgun (WGS) entry which is preliminary data.</text>
</comment>
<dbReference type="PIRSF" id="PIRSF017207">
    <property type="entry name" value="UCP017207_TM-p85"/>
    <property type="match status" value="1"/>
</dbReference>
<proteinExistence type="inferred from homology"/>
<feature type="transmembrane region" description="Helical" evidence="10">
    <location>
        <begin position="101"/>
        <end position="123"/>
    </location>
</feature>
<dbReference type="AlphaFoldDB" id="A0A8S9Z414"/>
<accession>A0A8S9Z414</accession>
<keyword evidence="12" id="KW-1185">Reference proteome</keyword>
<dbReference type="PANTHER" id="PTHR19315">
    <property type="entry name" value="ER MEMBRANE PROTEIN COMPLEX SUBUNIT 4"/>
    <property type="match status" value="1"/>
</dbReference>
<evidence type="ECO:0000256" key="8">
    <source>
        <dbReference type="ARBA" id="ARBA00023136"/>
    </source>
</evidence>
<evidence type="ECO:0000256" key="1">
    <source>
        <dbReference type="ARBA" id="ARBA00004477"/>
    </source>
</evidence>
<reference evidence="11" key="1">
    <citation type="submission" date="2019-07" db="EMBL/GenBank/DDBJ databases">
        <title>Annotation for the trematode Paragonimus miyazaki's.</title>
        <authorList>
            <person name="Choi Y.-J."/>
        </authorList>
    </citation>
    <scope>NUCLEOTIDE SEQUENCE</scope>
    <source>
        <strain evidence="11">Japan</strain>
    </source>
</reference>
<evidence type="ECO:0000256" key="6">
    <source>
        <dbReference type="ARBA" id="ARBA00022824"/>
    </source>
</evidence>
<comment type="subunit">
    <text evidence="3">Component of the ER membrane protein complex (EMC).</text>
</comment>
<keyword evidence="7 10" id="KW-1133">Transmembrane helix</keyword>
<evidence type="ECO:0000256" key="2">
    <source>
        <dbReference type="ARBA" id="ARBA00007715"/>
    </source>
</evidence>
<organism evidence="11 12">
    <name type="scientific">Paragonimus skrjabini miyazakii</name>
    <dbReference type="NCBI Taxonomy" id="59628"/>
    <lineage>
        <taxon>Eukaryota</taxon>
        <taxon>Metazoa</taxon>
        <taxon>Spiralia</taxon>
        <taxon>Lophotrochozoa</taxon>
        <taxon>Platyhelminthes</taxon>
        <taxon>Trematoda</taxon>
        <taxon>Digenea</taxon>
        <taxon>Plagiorchiida</taxon>
        <taxon>Troglotremata</taxon>
        <taxon>Troglotrematidae</taxon>
        <taxon>Paragonimus</taxon>
    </lineage>
</organism>
<sequence>MSVVHVSGAVGCKIKMDGPLVSAVRELELDGIFSRKWALDFSTKAKTYTANQQSLIDVHPPGYVDRSFPVSAVKDSDPQLVVQRSWNIALGPLRQVPMNLFIMWISGNSISIFPLMSVIMLFLRPIQALFSIQSTFNMIEGSQAPLQCLVYVLGNVVMIALAMYKCHSMGLLPTYASDWLAFVDQPLSAELSAGGPVI</sequence>
<evidence type="ECO:0000256" key="4">
    <source>
        <dbReference type="ARBA" id="ARBA00020820"/>
    </source>
</evidence>
<dbReference type="EMBL" id="JTDE01000879">
    <property type="protein sequence ID" value="KAF7260133.1"/>
    <property type="molecule type" value="Genomic_DNA"/>
</dbReference>
<dbReference type="InterPro" id="IPR009445">
    <property type="entry name" value="TMEM85/Emc4"/>
</dbReference>
<dbReference type="OrthoDB" id="369569at2759"/>
<keyword evidence="8 9" id="KW-0472">Membrane</keyword>
<dbReference type="GO" id="GO:0005789">
    <property type="term" value="C:endoplasmic reticulum membrane"/>
    <property type="evidence" value="ECO:0007669"/>
    <property type="project" value="UniProtKB-SubCell"/>
</dbReference>
<evidence type="ECO:0000313" key="11">
    <source>
        <dbReference type="EMBL" id="KAF7260133.1"/>
    </source>
</evidence>
<evidence type="ECO:0000256" key="9">
    <source>
        <dbReference type="PIRNR" id="PIRNR017207"/>
    </source>
</evidence>
<gene>
    <name evidence="11" type="ORF">EG68_02195</name>
</gene>
<evidence type="ECO:0000256" key="7">
    <source>
        <dbReference type="ARBA" id="ARBA00022989"/>
    </source>
</evidence>
<feature type="transmembrane region" description="Helical" evidence="10">
    <location>
        <begin position="144"/>
        <end position="164"/>
    </location>
</feature>
<name>A0A8S9Z414_9TREM</name>
<keyword evidence="5 10" id="KW-0812">Transmembrane</keyword>
<comment type="subcellular location">
    <subcellularLocation>
        <location evidence="1">Endoplasmic reticulum membrane</location>
        <topology evidence="1">Multi-pass membrane protein</topology>
    </subcellularLocation>
</comment>
<comment type="similarity">
    <text evidence="2 9">Belongs to the EMC4 family.</text>
</comment>
<evidence type="ECO:0000313" key="12">
    <source>
        <dbReference type="Proteomes" id="UP000822476"/>
    </source>
</evidence>
<dbReference type="Proteomes" id="UP000822476">
    <property type="component" value="Unassembled WGS sequence"/>
</dbReference>
<dbReference type="Pfam" id="PF06417">
    <property type="entry name" value="EMC4"/>
    <property type="match status" value="1"/>
</dbReference>
<protein>
    <recommendedName>
        <fullName evidence="4 9">ER membrane protein complex subunit 4</fullName>
    </recommendedName>
</protein>
<keyword evidence="6" id="KW-0256">Endoplasmic reticulum</keyword>
<evidence type="ECO:0000256" key="10">
    <source>
        <dbReference type="SAM" id="Phobius"/>
    </source>
</evidence>